<evidence type="ECO:0000259" key="5">
    <source>
        <dbReference type="PROSITE" id="PS51767"/>
    </source>
</evidence>
<sequence length="497" mass="54107">MAFTCIRASSSSSFTATRLLVSVFILCWVSRTCSGFGSYGFDIHHRFSDPVKAILGSDELPEKGSAEYYAAMAHRDRLIRGRHLSTADETTPLTFVYGNETDRIGAFGHLHYANVSVGTPSTSYLVALDTGSNLLWLPCDCSSCVHGVKLSNGDVIEFEIYSPNTSSTSKKVSCNSTYCEQRQHCASAASDCQYKIEYLSNDTSSTGVLVEDVLHLTTDDAKQKDVNARIGFGCGKEQTGIFLNGAAPNGLLGLGMDDVSVPSILASQGLASNSFSMCFGLDGSGRISFGDNGSLDQAETPFNLKNRSAHPIYNITITQIAIGESVTDLEFYAIFDSGTSFTYLNDPAYTQITENFNSALKNKRRSKDSSIPFEYCYDIRPNQTVNLTLKGGKQYSLLDPLVVLANEDGTLMFYCLGIVKSGDVNIIGQNFMTGYRVIFDRERMVLGWKEFDCYNVEDTVTLPGTKSKSWAAPPGHTVNPEAKAGSSNTSHITPPNH</sequence>
<evidence type="ECO:0000313" key="6">
    <source>
        <dbReference type="Proteomes" id="UP000694861"/>
    </source>
</evidence>
<evidence type="ECO:0000256" key="4">
    <source>
        <dbReference type="SAM" id="SignalP"/>
    </source>
</evidence>
<dbReference type="GeneID" id="103340367"/>
<feature type="signal peptide" evidence="4">
    <location>
        <begin position="1"/>
        <end position="35"/>
    </location>
</feature>
<keyword evidence="2" id="KW-0645">Protease</keyword>
<accession>A0ABM0PN57</accession>
<dbReference type="Pfam" id="PF14543">
    <property type="entry name" value="TAXi_N"/>
    <property type="match status" value="1"/>
</dbReference>
<dbReference type="Pfam" id="PF14541">
    <property type="entry name" value="TAXi_C"/>
    <property type="match status" value="1"/>
</dbReference>
<evidence type="ECO:0000256" key="2">
    <source>
        <dbReference type="RuleBase" id="RU000454"/>
    </source>
</evidence>
<dbReference type="InterPro" id="IPR001969">
    <property type="entry name" value="Aspartic_peptidase_AS"/>
</dbReference>
<dbReference type="RefSeq" id="XP_008241996.1">
    <property type="nucleotide sequence ID" value="XM_008243774.2"/>
</dbReference>
<keyword evidence="4" id="KW-0732">Signal</keyword>
<dbReference type="SUPFAM" id="SSF50630">
    <property type="entry name" value="Acid proteases"/>
    <property type="match status" value="1"/>
</dbReference>
<evidence type="ECO:0000256" key="1">
    <source>
        <dbReference type="ARBA" id="ARBA00007447"/>
    </source>
</evidence>
<comment type="similarity">
    <text evidence="1 2">Belongs to the peptidase A1 family.</text>
</comment>
<dbReference type="InterPro" id="IPR032799">
    <property type="entry name" value="TAXi_C"/>
</dbReference>
<dbReference type="PANTHER" id="PTHR13683:SF826">
    <property type="entry name" value="ASPARTYL PROTEASE FAMILY PROTEIN 1"/>
    <property type="match status" value="1"/>
</dbReference>
<feature type="region of interest" description="Disordered" evidence="3">
    <location>
        <begin position="465"/>
        <end position="497"/>
    </location>
</feature>
<dbReference type="InterPro" id="IPR021109">
    <property type="entry name" value="Peptidase_aspartic_dom_sf"/>
</dbReference>
<dbReference type="Gene3D" id="2.40.70.10">
    <property type="entry name" value="Acid Proteases"/>
    <property type="match status" value="2"/>
</dbReference>
<feature type="domain" description="Peptidase A1" evidence="5">
    <location>
        <begin position="111"/>
        <end position="449"/>
    </location>
</feature>
<dbReference type="Proteomes" id="UP000694861">
    <property type="component" value="Linkage group LG8"/>
</dbReference>
<dbReference type="PROSITE" id="PS00141">
    <property type="entry name" value="ASP_PROTEASE"/>
    <property type="match status" value="1"/>
</dbReference>
<dbReference type="PROSITE" id="PS51767">
    <property type="entry name" value="PEPTIDASE_A1"/>
    <property type="match status" value="1"/>
</dbReference>
<dbReference type="InterPro" id="IPR001461">
    <property type="entry name" value="Aspartic_peptidase_A1"/>
</dbReference>
<keyword evidence="6" id="KW-1185">Reference proteome</keyword>
<evidence type="ECO:0000313" key="7">
    <source>
        <dbReference type="RefSeq" id="XP_008241996.1"/>
    </source>
</evidence>
<protein>
    <submittedName>
        <fullName evidence="7">Aspartyl protease family protein 1-like isoform X2</fullName>
    </submittedName>
</protein>
<keyword evidence="2" id="KW-0378">Hydrolase</keyword>
<dbReference type="PANTHER" id="PTHR13683">
    <property type="entry name" value="ASPARTYL PROTEASES"/>
    <property type="match status" value="1"/>
</dbReference>
<organism evidence="6 7">
    <name type="scientific">Prunus mume</name>
    <name type="common">Japanese apricot</name>
    <name type="synonym">Armeniaca mume</name>
    <dbReference type="NCBI Taxonomy" id="102107"/>
    <lineage>
        <taxon>Eukaryota</taxon>
        <taxon>Viridiplantae</taxon>
        <taxon>Streptophyta</taxon>
        <taxon>Embryophyta</taxon>
        <taxon>Tracheophyta</taxon>
        <taxon>Spermatophyta</taxon>
        <taxon>Magnoliopsida</taxon>
        <taxon>eudicotyledons</taxon>
        <taxon>Gunneridae</taxon>
        <taxon>Pentapetalae</taxon>
        <taxon>rosids</taxon>
        <taxon>fabids</taxon>
        <taxon>Rosales</taxon>
        <taxon>Rosaceae</taxon>
        <taxon>Amygdaloideae</taxon>
        <taxon>Amygdaleae</taxon>
        <taxon>Prunus</taxon>
    </lineage>
</organism>
<evidence type="ECO:0000256" key="3">
    <source>
        <dbReference type="SAM" id="MobiDB-lite"/>
    </source>
</evidence>
<feature type="chain" id="PRO_5046882760" evidence="4">
    <location>
        <begin position="36"/>
        <end position="497"/>
    </location>
</feature>
<feature type="compositionally biased region" description="Polar residues" evidence="3">
    <location>
        <begin position="485"/>
        <end position="497"/>
    </location>
</feature>
<dbReference type="InterPro" id="IPR033121">
    <property type="entry name" value="PEPTIDASE_A1"/>
</dbReference>
<reference evidence="7" key="2">
    <citation type="submission" date="2025-08" db="UniProtKB">
        <authorList>
            <consortium name="RefSeq"/>
        </authorList>
    </citation>
    <scope>IDENTIFICATION</scope>
</reference>
<name>A0ABM0PN57_PRUMU</name>
<proteinExistence type="inferred from homology"/>
<dbReference type="InterPro" id="IPR032861">
    <property type="entry name" value="TAXi_N"/>
</dbReference>
<gene>
    <name evidence="7" type="primary">LOC103340367</name>
</gene>
<keyword evidence="2" id="KW-0064">Aspartyl protease</keyword>
<dbReference type="PRINTS" id="PR00792">
    <property type="entry name" value="PEPSIN"/>
</dbReference>
<reference evidence="6" key="1">
    <citation type="journal article" date="2012" name="Nat. Commun.">
        <title>The genome of Prunus mume.</title>
        <authorList>
            <person name="Zhang Q."/>
            <person name="Chen W."/>
            <person name="Sun L."/>
            <person name="Zhao F."/>
            <person name="Huang B."/>
            <person name="Yang W."/>
            <person name="Tao Y."/>
            <person name="Wang J."/>
            <person name="Yuan Z."/>
            <person name="Fan G."/>
            <person name="Xing Z."/>
            <person name="Han C."/>
            <person name="Pan H."/>
            <person name="Zhong X."/>
            <person name="Shi W."/>
            <person name="Liang X."/>
            <person name="Du D."/>
            <person name="Sun F."/>
            <person name="Xu Z."/>
            <person name="Hao R."/>
            <person name="Lv T."/>
            <person name="Lv Y."/>
            <person name="Zheng Z."/>
            <person name="Sun M."/>
            <person name="Luo L."/>
            <person name="Cai M."/>
            <person name="Gao Y."/>
            <person name="Wang J."/>
            <person name="Yin Y."/>
            <person name="Xu X."/>
            <person name="Cheng T."/>
            <person name="Wang J."/>
        </authorList>
    </citation>
    <scope>NUCLEOTIDE SEQUENCE [LARGE SCALE GENOMIC DNA]</scope>
</reference>